<gene>
    <name evidence="2" type="ORF">MB818_07945</name>
</gene>
<dbReference type="EMBL" id="JAKOEM010000005">
    <property type="protein sequence ID" value="MCG6558127.1"/>
    <property type="molecule type" value="Genomic_DNA"/>
</dbReference>
<sequence>MNSEVIFYQKVNERRVNFSEVGRAGFNARAVLYINAACSYAKVLNIPDLPFEPVQLSDGDDAIQEALFKLEGFMDKVKAENLFDLEPNLREASVYLDQEWKSHATTLVSHIREVVTRATMADDLREPILRSLNQLQSEIDRNRTRLERVSDAWLQITSAIGNGAENLEPAVKLIERLSKAMGKAKRHEIEAEKHPQLPPPPDELKDEQ</sequence>
<evidence type="ECO:0000313" key="2">
    <source>
        <dbReference type="EMBL" id="MCG6558127.1"/>
    </source>
</evidence>
<dbReference type="RefSeq" id="WP_238904708.1">
    <property type="nucleotide sequence ID" value="NZ_JAKOEM010000005.1"/>
</dbReference>
<reference evidence="2" key="1">
    <citation type="submission" date="2022-02" db="EMBL/GenBank/DDBJ databases">
        <title>The genome sequence of Ruegeria sp. 1NDH52C.</title>
        <authorList>
            <person name="Du J."/>
        </authorList>
    </citation>
    <scope>NUCLEOTIDE SEQUENCE</scope>
    <source>
        <strain evidence="2">1NDH52C</strain>
    </source>
</reference>
<keyword evidence="3" id="KW-1185">Reference proteome</keyword>
<accession>A0ABS9NV79</accession>
<name>A0ABS9NV79_9RHOB</name>
<proteinExistence type="predicted"/>
<evidence type="ECO:0000256" key="1">
    <source>
        <dbReference type="SAM" id="MobiDB-lite"/>
    </source>
</evidence>
<dbReference type="Proteomes" id="UP001165279">
    <property type="component" value="Unassembled WGS sequence"/>
</dbReference>
<organism evidence="2 3">
    <name type="scientific">Ruegeria alba</name>
    <dbReference type="NCBI Taxonomy" id="2916756"/>
    <lineage>
        <taxon>Bacteria</taxon>
        <taxon>Pseudomonadati</taxon>
        <taxon>Pseudomonadota</taxon>
        <taxon>Alphaproteobacteria</taxon>
        <taxon>Rhodobacterales</taxon>
        <taxon>Roseobacteraceae</taxon>
        <taxon>Ruegeria</taxon>
    </lineage>
</organism>
<evidence type="ECO:0000313" key="3">
    <source>
        <dbReference type="Proteomes" id="UP001165279"/>
    </source>
</evidence>
<protein>
    <submittedName>
        <fullName evidence="2">Uncharacterized protein</fullName>
    </submittedName>
</protein>
<feature type="region of interest" description="Disordered" evidence="1">
    <location>
        <begin position="183"/>
        <end position="208"/>
    </location>
</feature>
<comment type="caution">
    <text evidence="2">The sequence shown here is derived from an EMBL/GenBank/DDBJ whole genome shotgun (WGS) entry which is preliminary data.</text>
</comment>